<dbReference type="Pfam" id="PF13487">
    <property type="entry name" value="HD_5"/>
    <property type="match status" value="1"/>
</dbReference>
<name>A0A942Z794_9FIRM</name>
<dbReference type="Gene3D" id="1.10.3210.10">
    <property type="entry name" value="Hypothetical protein af1432"/>
    <property type="match status" value="1"/>
</dbReference>
<dbReference type="PROSITE" id="PS51832">
    <property type="entry name" value="HD_GYP"/>
    <property type="match status" value="1"/>
</dbReference>
<dbReference type="InterPro" id="IPR003607">
    <property type="entry name" value="HD/PDEase_dom"/>
</dbReference>
<accession>A0A942Z794</accession>
<dbReference type="SMART" id="SM00471">
    <property type="entry name" value="HDc"/>
    <property type="match status" value="1"/>
</dbReference>
<reference evidence="2" key="1">
    <citation type="submission" date="2019-12" db="EMBL/GenBank/DDBJ databases">
        <title>Clostridiaceae gen. nov. sp. nov., isolated from sediment in Xinjiang, China.</title>
        <authorList>
            <person name="Zhang R."/>
        </authorList>
    </citation>
    <scope>NUCLEOTIDE SEQUENCE</scope>
    <source>
        <strain evidence="2">D2Q-11</strain>
    </source>
</reference>
<dbReference type="PANTHER" id="PTHR43155:SF2">
    <property type="entry name" value="CYCLIC DI-GMP PHOSPHODIESTERASE PA4108"/>
    <property type="match status" value="1"/>
</dbReference>
<organism evidence="2 3">
    <name type="scientific">Anaeromonas frigoriresistens</name>
    <dbReference type="NCBI Taxonomy" id="2683708"/>
    <lineage>
        <taxon>Bacteria</taxon>
        <taxon>Bacillati</taxon>
        <taxon>Bacillota</taxon>
        <taxon>Tissierellia</taxon>
        <taxon>Tissierellales</taxon>
        <taxon>Thermohalobacteraceae</taxon>
        <taxon>Anaeromonas</taxon>
    </lineage>
</organism>
<dbReference type="CDD" id="cd00077">
    <property type="entry name" value="HDc"/>
    <property type="match status" value="1"/>
</dbReference>
<proteinExistence type="predicted"/>
<gene>
    <name evidence="2" type="ORF">GOQ27_08140</name>
</gene>
<dbReference type="InterPro" id="IPR014710">
    <property type="entry name" value="RmlC-like_jellyroll"/>
</dbReference>
<dbReference type="InterPro" id="IPR037522">
    <property type="entry name" value="HD_GYP_dom"/>
</dbReference>
<dbReference type="PANTHER" id="PTHR43155">
    <property type="entry name" value="CYCLIC DI-GMP PHOSPHODIESTERASE PA4108-RELATED"/>
    <property type="match status" value="1"/>
</dbReference>
<feature type="domain" description="HD-GYP" evidence="1">
    <location>
        <begin position="114"/>
        <end position="303"/>
    </location>
</feature>
<keyword evidence="3" id="KW-1185">Reference proteome</keyword>
<dbReference type="SUPFAM" id="SSF109604">
    <property type="entry name" value="HD-domain/PDEase-like"/>
    <property type="match status" value="1"/>
</dbReference>
<evidence type="ECO:0000259" key="1">
    <source>
        <dbReference type="PROSITE" id="PS51832"/>
    </source>
</evidence>
<dbReference type="Gene3D" id="2.60.120.10">
    <property type="entry name" value="Jelly Rolls"/>
    <property type="match status" value="1"/>
</dbReference>
<comment type="caution">
    <text evidence="2">The sequence shown here is derived from an EMBL/GenBank/DDBJ whole genome shotgun (WGS) entry which is preliminary data.</text>
</comment>
<evidence type="ECO:0000313" key="2">
    <source>
        <dbReference type="EMBL" id="MBS4538432.1"/>
    </source>
</evidence>
<dbReference type="Proteomes" id="UP000724672">
    <property type="component" value="Unassembled WGS sequence"/>
</dbReference>
<sequence>MKDGLNIGDNNAFIEQYVQEYSNLSLIARGDGSEVMIQNIKADIHFFIEPGEDPNLMEFFYITDGEVLLSIDGIDKKLKKGEYFYVHKLKTAVKVKSITDVTLLYVTTKPVFHYISEHIKELIEISKRSQKKDMYTHNHGDRVQTYSIEIANRLKLSDDEVERIAFASLFHDIGKINVPDEILKKPSSLTKEEFDYIKKHPEDGGKLVEKTYFKHISKVIEQHHERIDGSGYPRGLKGDDICLEARIICIADSYDAMTSDRPYRKGMTPPDALEEIKNLAGTHYDRELVDIFCEVLFEKEGIK</sequence>
<dbReference type="AlphaFoldDB" id="A0A942Z794"/>
<dbReference type="SUPFAM" id="SSF51182">
    <property type="entry name" value="RmlC-like cupins"/>
    <property type="match status" value="1"/>
</dbReference>
<protein>
    <submittedName>
        <fullName evidence="2">HD domain-containing protein</fullName>
    </submittedName>
</protein>
<dbReference type="InterPro" id="IPR011051">
    <property type="entry name" value="RmlC_Cupin_sf"/>
</dbReference>
<evidence type="ECO:0000313" key="3">
    <source>
        <dbReference type="Proteomes" id="UP000724672"/>
    </source>
</evidence>
<dbReference type="EMBL" id="WSFT01000031">
    <property type="protein sequence ID" value="MBS4538432.1"/>
    <property type="molecule type" value="Genomic_DNA"/>
</dbReference>
<dbReference type="RefSeq" id="WP_203366352.1">
    <property type="nucleotide sequence ID" value="NZ_WSFT01000031.1"/>
</dbReference>